<dbReference type="FunFam" id="3.40.1480.10:FF:000002">
    <property type="entry name" value="Glycerate kinase"/>
    <property type="match status" value="1"/>
</dbReference>
<evidence type="ECO:0000256" key="3">
    <source>
        <dbReference type="ARBA" id="ARBA00022777"/>
    </source>
</evidence>
<dbReference type="EC" id="1.1.1.81" evidence="7"/>
<keyword evidence="8" id="KW-1185">Reference proteome</keyword>
<feature type="domain" description="MOFRL-associated" evidence="6">
    <location>
        <begin position="20"/>
        <end position="257"/>
    </location>
</feature>
<dbReference type="InterPro" id="IPR039760">
    <property type="entry name" value="MOFRL_protein"/>
</dbReference>
<keyword evidence="4" id="KW-0067">ATP-binding</keyword>
<evidence type="ECO:0000313" key="8">
    <source>
        <dbReference type="Proteomes" id="UP000000663"/>
    </source>
</evidence>
<dbReference type="InterPro" id="IPR038614">
    <property type="entry name" value="GK_N_sf"/>
</dbReference>
<dbReference type="Pfam" id="PF05161">
    <property type="entry name" value="MOFRL"/>
    <property type="match status" value="1"/>
</dbReference>
<evidence type="ECO:0000259" key="5">
    <source>
        <dbReference type="Pfam" id="PF05161"/>
    </source>
</evidence>
<dbReference type="AlphaFoldDB" id="Q0W1M0"/>
<dbReference type="EMBL" id="AM114193">
    <property type="protein sequence ID" value="CAJ37723.1"/>
    <property type="molecule type" value="Genomic_DNA"/>
</dbReference>
<reference evidence="7 8" key="1">
    <citation type="journal article" date="2006" name="Science">
        <title>Genome of rice cluster I archaea -- the key methane producers in the rice rhizosphere.</title>
        <authorList>
            <person name="Erkel C."/>
            <person name="Kube M."/>
            <person name="Reinhardt R."/>
            <person name="Liesack W."/>
        </authorList>
    </citation>
    <scope>NUCLEOTIDE SEQUENCE [LARGE SCALE GENOMIC DNA]</scope>
    <source>
        <strain evidence="8">DSM 22066 / NBRC 105507 / MRE50</strain>
    </source>
</reference>
<feature type="domain" description="MOFRL" evidence="5">
    <location>
        <begin position="341"/>
        <end position="443"/>
    </location>
</feature>
<dbReference type="Proteomes" id="UP000000663">
    <property type="component" value="Chromosome"/>
</dbReference>
<dbReference type="Pfam" id="PF13660">
    <property type="entry name" value="DUF4147"/>
    <property type="match status" value="1"/>
</dbReference>
<organism evidence="7 8">
    <name type="scientific">Methanocella arvoryzae (strain DSM 22066 / NBRC 105507 / MRE50)</name>
    <dbReference type="NCBI Taxonomy" id="351160"/>
    <lineage>
        <taxon>Archaea</taxon>
        <taxon>Methanobacteriati</taxon>
        <taxon>Methanobacteriota</taxon>
        <taxon>Stenosarchaea group</taxon>
        <taxon>Methanomicrobia</taxon>
        <taxon>Methanocellales</taxon>
        <taxon>Methanocellaceae</taxon>
        <taxon>Methanocella</taxon>
    </lineage>
</organism>
<dbReference type="Gene3D" id="3.40.1480.10">
    <property type="entry name" value="MOFRL domain"/>
    <property type="match status" value="1"/>
</dbReference>
<dbReference type="eggNOG" id="arCOG04170">
    <property type="taxonomic scope" value="Archaea"/>
</dbReference>
<proteinExistence type="predicted"/>
<dbReference type="GO" id="GO:0005524">
    <property type="term" value="F:ATP binding"/>
    <property type="evidence" value="ECO:0007669"/>
    <property type="project" value="UniProtKB-KW"/>
</dbReference>
<keyword evidence="2" id="KW-0547">Nucleotide-binding</keyword>
<evidence type="ECO:0000259" key="6">
    <source>
        <dbReference type="Pfam" id="PF13660"/>
    </source>
</evidence>
<evidence type="ECO:0000256" key="1">
    <source>
        <dbReference type="ARBA" id="ARBA00022679"/>
    </source>
</evidence>
<dbReference type="PATRIC" id="fig|351160.9.peg.560"/>
<dbReference type="PANTHER" id="PTHR12227">
    <property type="entry name" value="GLYCERATE KINASE"/>
    <property type="match status" value="1"/>
</dbReference>
<gene>
    <name evidence="7" type="primary">ttuD</name>
    <name evidence="7" type="ORF">RCIX2676</name>
</gene>
<dbReference type="FunFam" id="3.40.50.10180:FF:000001">
    <property type="entry name" value="Glycerate kinase"/>
    <property type="match status" value="1"/>
</dbReference>
<dbReference type="InterPro" id="IPR037035">
    <property type="entry name" value="GK-like_C_sf"/>
</dbReference>
<sequence length="453" mass="47408">MMNIRGADSLIRGSERRAHALAIVRAGISAVLPENVVRNAVKLKGNRLQVGSREYDLEQYDHIYVAGGGKAAATMAAELENLLGDRITAGLVNDRYGVQARTTRTRVNNAGHPLPTEDGQRGVREMLDMLSGASKDDLVIFLISGGGSALLPCPAPGISLEDKIRLTDLLLKSGATIAEINCVRKHSSCIKGGQLLRYVNGATVLSLIVSDVVGDDPGSIASGPTAPDNTTFADALSILDNYGLKDLAPVSILRHLEAGMRGQVPETLKPGDPAFGRVYNEIIAGNLVALKAAAGEAQRLGYHPIILGSHIKGESREVGLVHAGIAKECLTSGNPAPLPAAIISGGETTVTVRGPGKGGRNEEFILGVLRDYTPGITAVSADTDGIDGATDACGAIADETTLPRAESLGLSIQKALDSNASYDFFEALGDLIFTGPTGTNVSDLRVVLVYKFQ</sequence>
<evidence type="ECO:0000256" key="2">
    <source>
        <dbReference type="ARBA" id="ARBA00022741"/>
    </source>
</evidence>
<accession>Q0W1M0</accession>
<name>Q0W1M0_METAR</name>
<dbReference type="KEGG" id="rci:RCIX2676"/>
<dbReference type="PANTHER" id="PTHR12227:SF0">
    <property type="entry name" value="GLYCERATE KINASE"/>
    <property type="match status" value="1"/>
</dbReference>
<dbReference type="SUPFAM" id="SSF82544">
    <property type="entry name" value="GckA/TtuD-like"/>
    <property type="match status" value="1"/>
</dbReference>
<protein>
    <submittedName>
        <fullName evidence="7">Hydroxypyruvate reductase</fullName>
        <ecNumber evidence="7">1.1.1.81</ecNumber>
    </submittedName>
</protein>
<dbReference type="Gene3D" id="3.40.50.10180">
    <property type="entry name" value="Glycerate kinase, MOFRL-like N-terminal domain"/>
    <property type="match status" value="1"/>
</dbReference>
<dbReference type="GO" id="GO:0008887">
    <property type="term" value="F:glycerate kinase activity"/>
    <property type="evidence" value="ECO:0007669"/>
    <property type="project" value="InterPro"/>
</dbReference>
<keyword evidence="3" id="KW-0418">Kinase</keyword>
<dbReference type="GO" id="GO:0005737">
    <property type="term" value="C:cytoplasm"/>
    <property type="evidence" value="ECO:0007669"/>
    <property type="project" value="TreeGrafter"/>
</dbReference>
<dbReference type="InterPro" id="IPR025286">
    <property type="entry name" value="MOFRL_assoc_dom"/>
</dbReference>
<dbReference type="STRING" id="351160.RCIX2676"/>
<evidence type="ECO:0000256" key="4">
    <source>
        <dbReference type="ARBA" id="ARBA00022840"/>
    </source>
</evidence>
<evidence type="ECO:0000313" key="7">
    <source>
        <dbReference type="EMBL" id="CAJ37723.1"/>
    </source>
</evidence>
<dbReference type="InterPro" id="IPR007835">
    <property type="entry name" value="MOFRL"/>
</dbReference>
<dbReference type="GO" id="GO:0016618">
    <property type="term" value="F:hydroxypyruvate reductase [NAD(P)H] activity"/>
    <property type="evidence" value="ECO:0007669"/>
    <property type="project" value="UniProtKB-EC"/>
</dbReference>
<keyword evidence="1" id="KW-0808">Transferase</keyword>
<keyword evidence="7" id="KW-0560">Oxidoreductase</keyword>